<dbReference type="STRING" id="1265309.K529_003845"/>
<evidence type="ECO:0000313" key="3">
    <source>
        <dbReference type="Proteomes" id="UP000013243"/>
    </source>
</evidence>
<name>A0A1B0ZZW9_9RHOB</name>
<organism evidence="2 3">
    <name type="scientific">Tritonibacter mobilis F1926</name>
    <dbReference type="NCBI Taxonomy" id="1265309"/>
    <lineage>
        <taxon>Bacteria</taxon>
        <taxon>Pseudomonadati</taxon>
        <taxon>Pseudomonadota</taxon>
        <taxon>Alphaproteobacteria</taxon>
        <taxon>Rhodobacterales</taxon>
        <taxon>Paracoccaceae</taxon>
        <taxon>Tritonibacter</taxon>
    </lineage>
</organism>
<dbReference type="AlphaFoldDB" id="A0A1B0ZZW9"/>
<evidence type="ECO:0000259" key="1">
    <source>
        <dbReference type="Pfam" id="PF22262"/>
    </source>
</evidence>
<dbReference type="Pfam" id="PF22262">
    <property type="entry name" value="DUF6950"/>
    <property type="match status" value="1"/>
</dbReference>
<evidence type="ECO:0000313" key="2">
    <source>
        <dbReference type="EMBL" id="ANP39889.1"/>
    </source>
</evidence>
<feature type="domain" description="DUF6950" evidence="1">
    <location>
        <begin position="23"/>
        <end position="136"/>
    </location>
</feature>
<protein>
    <recommendedName>
        <fullName evidence="1">DUF6950 domain-containing protein</fullName>
    </recommendedName>
</protein>
<dbReference type="KEGG" id="rmb:K529_003845"/>
<dbReference type="Proteomes" id="UP000013243">
    <property type="component" value="Chromosome"/>
</dbReference>
<dbReference type="EMBL" id="CP015230">
    <property type="protein sequence ID" value="ANP39889.1"/>
    <property type="molecule type" value="Genomic_DNA"/>
</dbReference>
<dbReference type="OrthoDB" id="6586924at2"/>
<dbReference type="InterPro" id="IPR053802">
    <property type="entry name" value="DUF6950"/>
</dbReference>
<reference evidence="2 3" key="1">
    <citation type="journal article" date="2016" name="ISME J.">
        <title>Global occurrence and heterogeneity of the Roseobacter-clade species Ruegeria mobilis.</title>
        <authorList>
            <person name="Sonnenschein E."/>
            <person name="Gram L."/>
        </authorList>
    </citation>
    <scope>NUCLEOTIDE SEQUENCE [LARGE SCALE GENOMIC DNA]</scope>
    <source>
        <strain evidence="2 3">F1926</strain>
    </source>
</reference>
<proteinExistence type="predicted"/>
<sequence length="137" mass="14993">MGDVMQDRSEMLLHYLRGVRLRWSGFRPGWVDCANYAHGWYKLVTGTDIRARLGIEYTTLQEGKEALRAKGYRDLAALAASYMPEVDTADAALGDIAALSDGSEVILGIIGGPQVHVLTLAGPSVLSRCKAERVFRP</sequence>
<accession>A0A1B0ZZW9</accession>
<gene>
    <name evidence="2" type="ORF">K529_003845</name>
</gene>